<dbReference type="AlphaFoldDB" id="A0A1V3WGP4"/>
<evidence type="ECO:0000313" key="3">
    <source>
        <dbReference type="Proteomes" id="UP000188532"/>
    </source>
</evidence>
<feature type="compositionally biased region" description="Basic and acidic residues" evidence="1">
    <location>
        <begin position="83"/>
        <end position="99"/>
    </location>
</feature>
<proteinExistence type="predicted"/>
<accession>A0A1V3WGP4</accession>
<dbReference type="EMBL" id="MVBN01000010">
    <property type="protein sequence ID" value="OOK66085.1"/>
    <property type="molecule type" value="Genomic_DNA"/>
</dbReference>
<sequence>MREMVRPTSAADISSRPFAASLTVPMRDGDLLLRLSGRIVKGCRLPGSVAPASDTATMRAAWRISPSRVLSLPPQWPLERRCPAHSDNAADCRSRRSERSWGCAPV</sequence>
<feature type="region of interest" description="Disordered" evidence="1">
    <location>
        <begin position="83"/>
        <end position="106"/>
    </location>
</feature>
<gene>
    <name evidence="2" type="ORF">BZL29_7430</name>
</gene>
<comment type="caution">
    <text evidence="2">The sequence shown here is derived from an EMBL/GenBank/DDBJ whole genome shotgun (WGS) entry which is preliminary data.</text>
</comment>
<evidence type="ECO:0000256" key="1">
    <source>
        <dbReference type="SAM" id="MobiDB-lite"/>
    </source>
</evidence>
<reference evidence="2 3" key="1">
    <citation type="submission" date="2017-02" db="EMBL/GenBank/DDBJ databases">
        <title>Complete genome sequences of Mycobacterium kansasii strains isolated from rhesus macaques.</title>
        <authorList>
            <person name="Panda A."/>
            <person name="Nagaraj S."/>
            <person name="Zhao X."/>
            <person name="Tettelin H."/>
            <person name="Detolla L.J."/>
        </authorList>
    </citation>
    <scope>NUCLEOTIDE SEQUENCE [LARGE SCALE GENOMIC DNA]</scope>
    <source>
        <strain evidence="2 3">11-3469</strain>
    </source>
</reference>
<dbReference type="Proteomes" id="UP000188532">
    <property type="component" value="Unassembled WGS sequence"/>
</dbReference>
<protein>
    <submittedName>
        <fullName evidence="2">Uncharacterized protein</fullName>
    </submittedName>
</protein>
<name>A0A1V3WGP4_MYCKA</name>
<organism evidence="2 3">
    <name type="scientific">Mycobacterium kansasii</name>
    <dbReference type="NCBI Taxonomy" id="1768"/>
    <lineage>
        <taxon>Bacteria</taxon>
        <taxon>Bacillati</taxon>
        <taxon>Actinomycetota</taxon>
        <taxon>Actinomycetes</taxon>
        <taxon>Mycobacteriales</taxon>
        <taxon>Mycobacteriaceae</taxon>
        <taxon>Mycobacterium</taxon>
    </lineage>
</organism>
<evidence type="ECO:0000313" key="2">
    <source>
        <dbReference type="EMBL" id="OOK66085.1"/>
    </source>
</evidence>